<gene>
    <name evidence="1" type="ORF">RPERSI_LOCUS97</name>
</gene>
<dbReference type="Proteomes" id="UP000789920">
    <property type="component" value="Unassembled WGS sequence"/>
</dbReference>
<proteinExistence type="predicted"/>
<evidence type="ECO:0000313" key="2">
    <source>
        <dbReference type="Proteomes" id="UP000789920"/>
    </source>
</evidence>
<keyword evidence="2" id="KW-1185">Reference proteome</keyword>
<name>A0ACA9K8T0_9GLOM</name>
<sequence length="370" mass="43181">MADYSKFFDPLSLILDLDEKIQENEAVHDSSDHSSQPSTSQNKTSFPEIVISILQTDQTICQACHINKWKYKCPKCEFHSCSLLCSKLHKETYNCNGIRSKTTYIPMPEYGYKELMSDYVFLEDVSRAVDSAHPLIERAQFSHNKPVYEPGYYEYNDCKDFKGSFLEYFLRESEMVHAKVRRYQSPDEYPFTELKNLPKPIIPRLEYPPILKPNNINVNPKIMDFYVNQIVPSLCAMGDDKNYGSVATRDVTCLQAISQRIHYGKFVAEAKFRDPNNKSTYKEYIKSRDRKAIEELLTNKDVEAKLLKRLKRKALIYGQDITDDFKLDPEHTSKHLKIDVDLVVQMYEKFVIPLTKEVEVDYLLERPLDD</sequence>
<dbReference type="EMBL" id="CAJVQC010000063">
    <property type="protein sequence ID" value="CAG8459637.1"/>
    <property type="molecule type" value="Genomic_DNA"/>
</dbReference>
<protein>
    <submittedName>
        <fullName evidence="1">8389_t:CDS:1</fullName>
    </submittedName>
</protein>
<organism evidence="1 2">
    <name type="scientific">Racocetra persica</name>
    <dbReference type="NCBI Taxonomy" id="160502"/>
    <lineage>
        <taxon>Eukaryota</taxon>
        <taxon>Fungi</taxon>
        <taxon>Fungi incertae sedis</taxon>
        <taxon>Mucoromycota</taxon>
        <taxon>Glomeromycotina</taxon>
        <taxon>Glomeromycetes</taxon>
        <taxon>Diversisporales</taxon>
        <taxon>Gigasporaceae</taxon>
        <taxon>Racocetra</taxon>
    </lineage>
</organism>
<evidence type="ECO:0000313" key="1">
    <source>
        <dbReference type="EMBL" id="CAG8459637.1"/>
    </source>
</evidence>
<accession>A0ACA9K8T0</accession>
<reference evidence="1" key="1">
    <citation type="submission" date="2021-06" db="EMBL/GenBank/DDBJ databases">
        <authorList>
            <person name="Kallberg Y."/>
            <person name="Tangrot J."/>
            <person name="Rosling A."/>
        </authorList>
    </citation>
    <scope>NUCLEOTIDE SEQUENCE</scope>
    <source>
        <strain evidence="1">MA461A</strain>
    </source>
</reference>
<comment type="caution">
    <text evidence="1">The sequence shown here is derived from an EMBL/GenBank/DDBJ whole genome shotgun (WGS) entry which is preliminary data.</text>
</comment>